<protein>
    <submittedName>
        <fullName evidence="1">Uncharacterized protein</fullName>
    </submittedName>
</protein>
<reference evidence="1" key="1">
    <citation type="submission" date="2020-08" db="EMBL/GenBank/DDBJ databases">
        <title>Plant Genome Project.</title>
        <authorList>
            <person name="Zhang R.-G."/>
        </authorList>
    </citation>
    <scope>NUCLEOTIDE SEQUENCE</scope>
    <source>
        <strain evidence="1">WSP0</strain>
        <tissue evidence="1">Leaf</tissue>
    </source>
</reference>
<keyword evidence="2" id="KW-1185">Reference proteome</keyword>
<dbReference type="Proteomes" id="UP000823749">
    <property type="component" value="Chromosome 1"/>
</dbReference>
<gene>
    <name evidence="1" type="ORF">RHGRI_000384</name>
</gene>
<dbReference type="EMBL" id="JACTNZ010000001">
    <property type="protein sequence ID" value="KAG5564171.1"/>
    <property type="molecule type" value="Genomic_DNA"/>
</dbReference>
<accession>A0AAV6LGR3</accession>
<organism evidence="1 2">
    <name type="scientific">Rhododendron griersonianum</name>
    <dbReference type="NCBI Taxonomy" id="479676"/>
    <lineage>
        <taxon>Eukaryota</taxon>
        <taxon>Viridiplantae</taxon>
        <taxon>Streptophyta</taxon>
        <taxon>Embryophyta</taxon>
        <taxon>Tracheophyta</taxon>
        <taxon>Spermatophyta</taxon>
        <taxon>Magnoliopsida</taxon>
        <taxon>eudicotyledons</taxon>
        <taxon>Gunneridae</taxon>
        <taxon>Pentapetalae</taxon>
        <taxon>asterids</taxon>
        <taxon>Ericales</taxon>
        <taxon>Ericaceae</taxon>
        <taxon>Ericoideae</taxon>
        <taxon>Rhodoreae</taxon>
        <taxon>Rhododendron</taxon>
    </lineage>
</organism>
<proteinExistence type="predicted"/>
<dbReference type="EMBL" id="JACTNZ010000001">
    <property type="protein sequence ID" value="KAG5564174.1"/>
    <property type="molecule type" value="Genomic_DNA"/>
</dbReference>
<evidence type="ECO:0000313" key="1">
    <source>
        <dbReference type="EMBL" id="KAG5564171.1"/>
    </source>
</evidence>
<comment type="caution">
    <text evidence="1">The sequence shown here is derived from an EMBL/GenBank/DDBJ whole genome shotgun (WGS) entry which is preliminary data.</text>
</comment>
<sequence length="197" mass="22447">MMISSDSNGDVDEEEDYDGENEYHRVFDYCFSDLPKITLKRLALNTRRFLRDYNVQDIFGQKRLQIWWGWLVVMMEYIDSYCTNACREVLGKKMVVEWLLNVLSRPLILESTIGGSTMLGNGQRFCLPVASICQVMLSHNGSEHVLSSCGEENGAKEHLGLGHCFDKAIVHDDKSLGRRNGRMRLSGFHGILHGINN</sequence>
<name>A0AAV6LGR3_9ERIC</name>
<evidence type="ECO:0000313" key="2">
    <source>
        <dbReference type="Proteomes" id="UP000823749"/>
    </source>
</evidence>
<dbReference type="AlphaFoldDB" id="A0AAV6LGR3"/>